<accession>A0A3B7LYY5</accession>
<feature type="compositionally biased region" description="Polar residues" evidence="1">
    <location>
        <begin position="36"/>
        <end position="45"/>
    </location>
</feature>
<name>A0A3B7LYY5_9GAMM</name>
<evidence type="ECO:0000313" key="2">
    <source>
        <dbReference type="EMBL" id="AXY57164.1"/>
    </source>
</evidence>
<sequence>MKLKLIAILCSGIFLMTGCGGGSDSQSSADQGTPGGNNQNNESSEAQVLAKVETSSGIALRETLMEGIVDTLVYGMDEIGESIPCKTGSWKQTGTVITLDKCTGIFESEASAVANGSIDVSAGYNFQDLNLAFPDGTTQIIKGKLLSTDSEILTQFKSDQIDILVKEPNGKGGFQSVSYVLSDYQLDWTPQGAADIKNQVKGKVKSTGREGGDINIAFDNSATPYLFKTDAEGEVVGYPYSGVLNIQDLTDSTSTISISYLDAQNAIFKAIVKNKLLFDKTATWESLLEL</sequence>
<dbReference type="EMBL" id="CP032134">
    <property type="protein sequence ID" value="AXY57164.1"/>
    <property type="molecule type" value="Genomic_DNA"/>
</dbReference>
<dbReference type="RefSeq" id="WP_087512501.1">
    <property type="nucleotide sequence ID" value="NZ_CP032134.1"/>
</dbReference>
<proteinExistence type="predicted"/>
<dbReference type="KEGG" id="achi:CDG60_11680"/>
<reference evidence="3" key="1">
    <citation type="submission" date="2018-09" db="EMBL/GenBank/DDBJ databases">
        <title>The complete genome of Acinetobacter sp. strain WCHAc010005.</title>
        <authorList>
            <person name="Hu Y."/>
            <person name="Long H."/>
            <person name="Feng Y."/>
            <person name="Zong Z."/>
        </authorList>
    </citation>
    <scope>NUCLEOTIDE SEQUENCE [LARGE SCALE GENOMIC DNA]</scope>
    <source>
        <strain evidence="3">WCHAc010005</strain>
    </source>
</reference>
<dbReference type="PROSITE" id="PS51257">
    <property type="entry name" value="PROKAR_LIPOPROTEIN"/>
    <property type="match status" value="1"/>
</dbReference>
<evidence type="ECO:0008006" key="4">
    <source>
        <dbReference type="Google" id="ProtNLM"/>
    </source>
</evidence>
<evidence type="ECO:0000256" key="1">
    <source>
        <dbReference type="SAM" id="MobiDB-lite"/>
    </source>
</evidence>
<dbReference type="Proteomes" id="UP000263753">
    <property type="component" value="Chromosome"/>
</dbReference>
<feature type="region of interest" description="Disordered" evidence="1">
    <location>
        <begin position="24"/>
        <end position="45"/>
    </location>
</feature>
<dbReference type="AlphaFoldDB" id="A0A3B7LYY5"/>
<gene>
    <name evidence="2" type="ORF">CDG60_11680</name>
</gene>
<organism evidence="2 3">
    <name type="scientific">Acinetobacter chinensis</name>
    <dbReference type="NCBI Taxonomy" id="2004650"/>
    <lineage>
        <taxon>Bacteria</taxon>
        <taxon>Pseudomonadati</taxon>
        <taxon>Pseudomonadota</taxon>
        <taxon>Gammaproteobacteria</taxon>
        <taxon>Moraxellales</taxon>
        <taxon>Moraxellaceae</taxon>
        <taxon>Acinetobacter</taxon>
    </lineage>
</organism>
<evidence type="ECO:0000313" key="3">
    <source>
        <dbReference type="Proteomes" id="UP000263753"/>
    </source>
</evidence>
<protein>
    <recommendedName>
        <fullName evidence="4">Lipoprotein</fullName>
    </recommendedName>
</protein>